<protein>
    <submittedName>
        <fullName evidence="1">Uncharacterized protein</fullName>
    </submittedName>
</protein>
<reference evidence="1 2" key="1">
    <citation type="submission" date="2019-03" db="EMBL/GenBank/DDBJ databases">
        <title>Genomic Encyclopedia of Type Strains, Phase IV (KMG-IV): sequencing the most valuable type-strain genomes for metagenomic binning, comparative biology and taxonomic classification.</title>
        <authorList>
            <person name="Goeker M."/>
        </authorList>
    </citation>
    <scope>NUCLEOTIDE SEQUENCE [LARGE SCALE GENOMIC DNA]</scope>
    <source>
        <strain evidence="1 2">DSM 24455</strain>
    </source>
</reference>
<keyword evidence="2" id="KW-1185">Reference proteome</keyword>
<comment type="caution">
    <text evidence="1">The sequence shown here is derived from an EMBL/GenBank/DDBJ whole genome shotgun (WGS) entry which is preliminary data.</text>
</comment>
<dbReference type="RefSeq" id="WP_133628685.1">
    <property type="nucleotide sequence ID" value="NZ_SOAZ01000018.1"/>
</dbReference>
<dbReference type="AlphaFoldDB" id="A0A4R7KE65"/>
<dbReference type="OrthoDB" id="1707431at2"/>
<dbReference type="Proteomes" id="UP000295325">
    <property type="component" value="Unassembled WGS sequence"/>
</dbReference>
<proteinExistence type="predicted"/>
<name>A0A4R7KE65_9CLOT</name>
<accession>A0A4R7KE65</accession>
<evidence type="ECO:0000313" key="1">
    <source>
        <dbReference type="EMBL" id="TDT51353.1"/>
    </source>
</evidence>
<sequence length="87" mass="10255">MKVVAKPIEMAAWFTRDGIPHPIKFRIVNEDESYTVIKIDKIICTHTEKLAGNCMYVFRCQSVVEGIERIFEIKYEISTCRWILFKI</sequence>
<dbReference type="EMBL" id="SOAZ01000018">
    <property type="protein sequence ID" value="TDT51353.1"/>
    <property type="molecule type" value="Genomic_DNA"/>
</dbReference>
<organism evidence="1 2">
    <name type="scientific">Fonticella tunisiensis</name>
    <dbReference type="NCBI Taxonomy" id="1096341"/>
    <lineage>
        <taxon>Bacteria</taxon>
        <taxon>Bacillati</taxon>
        <taxon>Bacillota</taxon>
        <taxon>Clostridia</taxon>
        <taxon>Eubacteriales</taxon>
        <taxon>Clostridiaceae</taxon>
        <taxon>Fonticella</taxon>
    </lineage>
</organism>
<evidence type="ECO:0000313" key="2">
    <source>
        <dbReference type="Proteomes" id="UP000295325"/>
    </source>
</evidence>
<gene>
    <name evidence="1" type="ORF">EDD71_11837</name>
</gene>